<organism evidence="1 2">
    <name type="scientific">Alteribacillus persepolensis</name>
    <dbReference type="NCBI Taxonomy" id="568899"/>
    <lineage>
        <taxon>Bacteria</taxon>
        <taxon>Bacillati</taxon>
        <taxon>Bacillota</taxon>
        <taxon>Bacilli</taxon>
        <taxon>Bacillales</taxon>
        <taxon>Bacillaceae</taxon>
        <taxon>Alteribacillus</taxon>
    </lineage>
</organism>
<keyword evidence="2" id="KW-1185">Reference proteome</keyword>
<accession>A0A1G7Z1G8</accession>
<dbReference type="Proteomes" id="UP000199163">
    <property type="component" value="Unassembled WGS sequence"/>
</dbReference>
<proteinExistence type="predicted"/>
<dbReference type="EMBL" id="FNDK01000001">
    <property type="protein sequence ID" value="SDH02419.1"/>
    <property type="molecule type" value="Genomic_DNA"/>
</dbReference>
<dbReference type="OrthoDB" id="2973422at2"/>
<protein>
    <submittedName>
        <fullName evidence="1">Uncharacterized protein</fullName>
    </submittedName>
</protein>
<evidence type="ECO:0000313" key="1">
    <source>
        <dbReference type="EMBL" id="SDH02419.1"/>
    </source>
</evidence>
<sequence>MQSFPKYQRLSSLKQIEKAIGNAEKAFHMHDKPDHPPSGMSAIEEAKQQLQQAWDYHLKNQPY</sequence>
<name>A0A1G7Z1G8_9BACI</name>
<dbReference type="RefSeq" id="WP_091270611.1">
    <property type="nucleotide sequence ID" value="NZ_FNDK01000001.1"/>
</dbReference>
<gene>
    <name evidence="1" type="ORF">SAMN05192534_101357</name>
</gene>
<dbReference type="AlphaFoldDB" id="A0A1G7Z1G8"/>
<reference evidence="1 2" key="1">
    <citation type="submission" date="2016-10" db="EMBL/GenBank/DDBJ databases">
        <authorList>
            <person name="de Groot N.N."/>
        </authorList>
    </citation>
    <scope>NUCLEOTIDE SEQUENCE [LARGE SCALE GENOMIC DNA]</scope>
    <source>
        <strain evidence="1 2">DSM 21632</strain>
    </source>
</reference>
<evidence type="ECO:0000313" key="2">
    <source>
        <dbReference type="Proteomes" id="UP000199163"/>
    </source>
</evidence>